<dbReference type="Proteomes" id="UP000198740">
    <property type="component" value="Unassembled WGS sequence"/>
</dbReference>
<evidence type="ECO:0000313" key="3">
    <source>
        <dbReference type="EMBL" id="TWR67286.1"/>
    </source>
</evidence>
<gene>
    <name evidence="3" type="ORF">FIV39_11385</name>
    <name evidence="2" type="ORF">SAMN04490186_3919</name>
</gene>
<evidence type="ECO:0000313" key="2">
    <source>
        <dbReference type="EMBL" id="SDR19539.1"/>
    </source>
</evidence>
<evidence type="ECO:0000313" key="5">
    <source>
        <dbReference type="Proteomes" id="UP000317267"/>
    </source>
</evidence>
<sequence>MISNHLSLVEQHRQDAYSISERTAEFLAAGGTVAQLPSPPRKPLPPPRSTKIDPETILKRRKPPITAAERKALRKLAEAL</sequence>
<proteinExistence type="predicted"/>
<organism evidence="3 5">
    <name type="scientific">Pseudomonas grimontii</name>
    <dbReference type="NCBI Taxonomy" id="129847"/>
    <lineage>
        <taxon>Bacteria</taxon>
        <taxon>Pseudomonadati</taxon>
        <taxon>Pseudomonadota</taxon>
        <taxon>Gammaproteobacteria</taxon>
        <taxon>Pseudomonadales</taxon>
        <taxon>Pseudomonadaceae</taxon>
        <taxon>Pseudomonas</taxon>
    </lineage>
</organism>
<dbReference type="EMBL" id="VFES01000005">
    <property type="protein sequence ID" value="TWR67286.1"/>
    <property type="molecule type" value="Genomic_DNA"/>
</dbReference>
<accession>A0A1H1H2C1</accession>
<dbReference type="RefSeq" id="WP_090403817.1">
    <property type="nucleotide sequence ID" value="NZ_FNKM01000002.1"/>
</dbReference>
<name>A0A1H1H2C1_9PSED</name>
<dbReference type="Proteomes" id="UP000317267">
    <property type="component" value="Unassembled WGS sequence"/>
</dbReference>
<dbReference type="AlphaFoldDB" id="A0A1H1H2C1"/>
<keyword evidence="4" id="KW-1185">Reference proteome</keyword>
<evidence type="ECO:0000256" key="1">
    <source>
        <dbReference type="SAM" id="MobiDB-lite"/>
    </source>
</evidence>
<feature type="compositionally biased region" description="Pro residues" evidence="1">
    <location>
        <begin position="37"/>
        <end position="48"/>
    </location>
</feature>
<dbReference type="EMBL" id="FNKM01000002">
    <property type="protein sequence ID" value="SDR19539.1"/>
    <property type="molecule type" value="Genomic_DNA"/>
</dbReference>
<protein>
    <submittedName>
        <fullName evidence="3">Uncharacterized protein</fullName>
    </submittedName>
</protein>
<reference evidence="2 4" key="1">
    <citation type="submission" date="2016-10" db="EMBL/GenBank/DDBJ databases">
        <authorList>
            <person name="Varghese N."/>
            <person name="Submissions S."/>
        </authorList>
    </citation>
    <scope>NUCLEOTIDE SEQUENCE [LARGE SCALE GENOMIC DNA]</scope>
    <source>
        <strain evidence="2 4">BS2976</strain>
    </source>
</reference>
<comment type="caution">
    <text evidence="3">The sequence shown here is derived from an EMBL/GenBank/DDBJ whole genome shotgun (WGS) entry which is preliminary data.</text>
</comment>
<reference evidence="3 5" key="2">
    <citation type="submission" date="2019-06" db="EMBL/GenBank/DDBJ databases">
        <title>Pseudomonas bimorpha sp. nov. isolated from bovine raw milk and skim milk concentrate.</title>
        <authorList>
            <person name="Hofmann K."/>
            <person name="Huptas C."/>
            <person name="Doll E."/>
            <person name="Scherer S."/>
            <person name="Wenning M."/>
        </authorList>
    </citation>
    <scope>NUCLEOTIDE SEQUENCE [LARGE SCALE GENOMIC DNA]</scope>
    <source>
        <strain evidence="3 5">DSM 17515</strain>
    </source>
</reference>
<dbReference type="OrthoDB" id="6906331at2"/>
<feature type="region of interest" description="Disordered" evidence="1">
    <location>
        <begin position="33"/>
        <end position="52"/>
    </location>
</feature>
<evidence type="ECO:0000313" key="4">
    <source>
        <dbReference type="Proteomes" id="UP000198740"/>
    </source>
</evidence>